<sequence>MIRDSFCLDTSVFIKYLCPDEQEESATFLVEKALNTRIVLPCFAWAEVAKVLRKKVRSGLLSSDEASQLYQAFGDLPIEYIDAEDIRVRSWELALSYDLLTLYDSVFLAVAEKESAQYWTADGVLLKALNPKPSYVFELSS</sequence>
<dbReference type="EMBL" id="PXOH01000059">
    <property type="protein sequence ID" value="PSF30033.1"/>
    <property type="molecule type" value="Genomic_DNA"/>
</dbReference>
<dbReference type="Proteomes" id="UP000239001">
    <property type="component" value="Unassembled WGS sequence"/>
</dbReference>
<dbReference type="OrthoDB" id="424427at2"/>
<dbReference type="PANTHER" id="PTHR35901:SF1">
    <property type="entry name" value="EXONUCLEASE VAPC9"/>
    <property type="match status" value="1"/>
</dbReference>
<dbReference type="InterPro" id="IPR044153">
    <property type="entry name" value="PIN_Pae0151-like"/>
</dbReference>
<dbReference type="RefSeq" id="WP_106459450.1">
    <property type="nucleotide sequence ID" value="NZ_PXOH01000059.1"/>
</dbReference>
<dbReference type="CDD" id="cd09873">
    <property type="entry name" value="PIN_Pae0151-like"/>
    <property type="match status" value="1"/>
</dbReference>
<dbReference type="InterPro" id="IPR051619">
    <property type="entry name" value="TypeII_TA_RNase_PINc/VapC"/>
</dbReference>
<comment type="caution">
    <text evidence="3">The sequence shown here is derived from an EMBL/GenBank/DDBJ whole genome shotgun (WGS) entry which is preliminary data.</text>
</comment>
<dbReference type="PANTHER" id="PTHR35901">
    <property type="entry name" value="RIBONUCLEASE VAPC3"/>
    <property type="match status" value="1"/>
</dbReference>
<keyword evidence="1" id="KW-0460">Magnesium</keyword>
<reference evidence="3 4" key="2">
    <citation type="submission" date="2018-03" db="EMBL/GenBank/DDBJ databases">
        <authorList>
            <person name="Keele B.F."/>
        </authorList>
    </citation>
    <scope>NUCLEOTIDE SEQUENCE [LARGE SCALE GENOMIC DNA]</scope>
    <source>
        <strain evidence="3 4">CCALA 016</strain>
    </source>
</reference>
<dbReference type="Pfam" id="PF01850">
    <property type="entry name" value="PIN"/>
    <property type="match status" value="1"/>
</dbReference>
<accession>A0A2T1LR11</accession>
<dbReference type="Gene3D" id="3.40.50.1010">
    <property type="entry name" value="5'-nuclease"/>
    <property type="match status" value="1"/>
</dbReference>
<proteinExistence type="predicted"/>
<evidence type="ECO:0000313" key="4">
    <source>
        <dbReference type="Proteomes" id="UP000239001"/>
    </source>
</evidence>
<protein>
    <submittedName>
        <fullName evidence="3">PIN domain nuclease</fullName>
    </submittedName>
</protein>
<organism evidence="3 4">
    <name type="scientific">Aphanothece hegewaldii CCALA 016</name>
    <dbReference type="NCBI Taxonomy" id="2107694"/>
    <lineage>
        <taxon>Bacteria</taxon>
        <taxon>Bacillati</taxon>
        <taxon>Cyanobacteriota</taxon>
        <taxon>Cyanophyceae</taxon>
        <taxon>Oscillatoriophycideae</taxon>
        <taxon>Chroococcales</taxon>
        <taxon>Aphanothecaceae</taxon>
        <taxon>Aphanothece</taxon>
    </lineage>
</organism>
<keyword evidence="4" id="KW-1185">Reference proteome</keyword>
<evidence type="ECO:0000256" key="1">
    <source>
        <dbReference type="ARBA" id="ARBA00022842"/>
    </source>
</evidence>
<dbReference type="AlphaFoldDB" id="A0A2T1LR11"/>
<dbReference type="InterPro" id="IPR029060">
    <property type="entry name" value="PIN-like_dom_sf"/>
</dbReference>
<dbReference type="InterPro" id="IPR002716">
    <property type="entry name" value="PIN_dom"/>
</dbReference>
<evidence type="ECO:0000313" key="3">
    <source>
        <dbReference type="EMBL" id="PSF30033.1"/>
    </source>
</evidence>
<name>A0A2T1LR11_9CHRO</name>
<feature type="domain" description="PIN" evidence="2">
    <location>
        <begin position="7"/>
        <end position="123"/>
    </location>
</feature>
<dbReference type="SUPFAM" id="SSF88723">
    <property type="entry name" value="PIN domain-like"/>
    <property type="match status" value="1"/>
</dbReference>
<evidence type="ECO:0000259" key="2">
    <source>
        <dbReference type="Pfam" id="PF01850"/>
    </source>
</evidence>
<gene>
    <name evidence="3" type="ORF">C7H19_24080</name>
</gene>
<reference evidence="3 4" key="1">
    <citation type="submission" date="2018-03" db="EMBL/GenBank/DDBJ databases">
        <title>The ancient ancestry and fast evolution of plastids.</title>
        <authorList>
            <person name="Moore K.R."/>
            <person name="Magnabosco C."/>
            <person name="Momper L."/>
            <person name="Gold D.A."/>
            <person name="Bosak T."/>
            <person name="Fournier G.P."/>
        </authorList>
    </citation>
    <scope>NUCLEOTIDE SEQUENCE [LARGE SCALE GENOMIC DNA]</scope>
    <source>
        <strain evidence="3 4">CCALA 016</strain>
    </source>
</reference>